<dbReference type="AlphaFoldDB" id="A0A151ILR7"/>
<reference evidence="2 3" key="1">
    <citation type="submission" date="2016-03" db="EMBL/GenBank/DDBJ databases">
        <title>Cyphomyrmex costatus WGS genome.</title>
        <authorList>
            <person name="Nygaard S."/>
            <person name="Hu H."/>
            <person name="Boomsma J."/>
            <person name="Zhang G."/>
        </authorList>
    </citation>
    <scope>NUCLEOTIDE SEQUENCE [LARGE SCALE GENOMIC DNA]</scope>
    <source>
        <strain evidence="2">MS0001</strain>
        <tissue evidence="2">Whole body</tissue>
    </source>
</reference>
<dbReference type="EMBL" id="KQ977100">
    <property type="protein sequence ID" value="KYN05832.1"/>
    <property type="molecule type" value="Genomic_DNA"/>
</dbReference>
<evidence type="ECO:0000259" key="1">
    <source>
        <dbReference type="Pfam" id="PF21788"/>
    </source>
</evidence>
<dbReference type="Pfam" id="PF21788">
    <property type="entry name" value="TNP-like_GBD"/>
    <property type="match status" value="1"/>
</dbReference>
<gene>
    <name evidence="2" type="ORF">ALC62_03233</name>
</gene>
<protein>
    <submittedName>
        <fullName evidence="2">THAP domain-containing protein 9</fullName>
    </submittedName>
</protein>
<feature type="domain" description="Transposable element P transposase-like GTP-binding insertion" evidence="1">
    <location>
        <begin position="31"/>
        <end position="146"/>
    </location>
</feature>
<sequence>MACNFEIGSAFKPYFINPITKEKVFCFFDPCHMLKLVRNTLGDQKILKSKGGDIHWQDIVLLQKLEEEEGLRAGTKLTKKHILYKNNKMNVKIAPQTLSKSVSSALKYVHESGFKQFFSPENTAEFCLMFNNAFDILNVRSQFANRSNYKVPLTDENYNELKAQADKIIQYITDLQTVQHQLPILKSGRKVGFLGLIICL</sequence>
<dbReference type="InterPro" id="IPR048366">
    <property type="entry name" value="TNP-like_GBD"/>
</dbReference>
<name>A0A151ILR7_9HYME</name>
<dbReference type="STRING" id="456900.A0A151ILR7"/>
<accession>A0A151ILR7</accession>
<evidence type="ECO:0000313" key="2">
    <source>
        <dbReference type="EMBL" id="KYN05832.1"/>
    </source>
</evidence>
<keyword evidence="3" id="KW-1185">Reference proteome</keyword>
<organism evidence="2 3">
    <name type="scientific">Cyphomyrmex costatus</name>
    <dbReference type="NCBI Taxonomy" id="456900"/>
    <lineage>
        <taxon>Eukaryota</taxon>
        <taxon>Metazoa</taxon>
        <taxon>Ecdysozoa</taxon>
        <taxon>Arthropoda</taxon>
        <taxon>Hexapoda</taxon>
        <taxon>Insecta</taxon>
        <taxon>Pterygota</taxon>
        <taxon>Neoptera</taxon>
        <taxon>Endopterygota</taxon>
        <taxon>Hymenoptera</taxon>
        <taxon>Apocrita</taxon>
        <taxon>Aculeata</taxon>
        <taxon>Formicoidea</taxon>
        <taxon>Formicidae</taxon>
        <taxon>Myrmicinae</taxon>
        <taxon>Cyphomyrmex</taxon>
    </lineage>
</organism>
<evidence type="ECO:0000313" key="3">
    <source>
        <dbReference type="Proteomes" id="UP000078542"/>
    </source>
</evidence>
<dbReference type="Proteomes" id="UP000078542">
    <property type="component" value="Unassembled WGS sequence"/>
</dbReference>
<proteinExistence type="predicted"/>